<evidence type="ECO:0000259" key="2">
    <source>
        <dbReference type="Pfam" id="PF26348"/>
    </source>
</evidence>
<protein>
    <submittedName>
        <fullName evidence="3">HNH endonuclease</fullName>
    </submittedName>
</protein>
<evidence type="ECO:0000313" key="3">
    <source>
        <dbReference type="EMBL" id="QNF31061.1"/>
    </source>
</evidence>
<organism evidence="3 4">
    <name type="scientific">Metabacillus elymi</name>
    <dbReference type="NCBI Taxonomy" id="2745198"/>
    <lineage>
        <taxon>Bacteria</taxon>
        <taxon>Bacillati</taxon>
        <taxon>Bacillota</taxon>
        <taxon>Bacilli</taxon>
        <taxon>Bacillales</taxon>
        <taxon>Bacillaceae</taxon>
        <taxon>Metabacillus</taxon>
    </lineage>
</organism>
<keyword evidence="3" id="KW-0540">Nuclease</keyword>
<dbReference type="GO" id="GO:0004519">
    <property type="term" value="F:endonuclease activity"/>
    <property type="evidence" value="ECO:0007669"/>
    <property type="project" value="UniProtKB-KW"/>
</dbReference>
<dbReference type="EMBL" id="CP055263">
    <property type="protein sequence ID" value="QNF31061.1"/>
    <property type="molecule type" value="Genomic_DNA"/>
</dbReference>
<accession>A0ABX6SGN2</accession>
<gene>
    <name evidence="3" type="ORF">HUW50_20355</name>
</gene>
<dbReference type="InterPro" id="IPR058712">
    <property type="entry name" value="SRA_ScoMcrA"/>
</dbReference>
<proteinExistence type="predicted"/>
<sequence length="247" mass="28790">MRRSHRTNSLVIISDHTKSLYEDKWIGAKFHYTGMGKKGDQDLNFAQNKTLAESNENKVEVYLFEVFKPKEYIFLGQVYLTSVPYQEKQFDEDNIIRNVWVFPLKLMDSKKFVVDKELIEAKEEIQGKIASRLSDEEIAKKAELIDGKTSTRTVTTTTYERNQLITEYAKRWANGICQLCEKPAPFKNKKGEPFLETHHVDWLARSGMDSIYNTIALCPNCHKKMHIVDNNEDVKNLKKKIIDHIKK</sequence>
<keyword evidence="3" id="KW-0378">Hydrolase</keyword>
<reference evidence="3 4" key="1">
    <citation type="submission" date="2020-06" db="EMBL/GenBank/DDBJ databases">
        <title>Metabacillus dokdonensis sp. nov., isolated from the rhizosphere of Elymus tsukushiensis, a plant native to the Dokdo Islands, Republic of Korea.</title>
        <authorList>
            <person name="Lee S.Y."/>
            <person name="Hwang Y.J."/>
            <person name="Son J.S."/>
            <person name="Ghim S.Y."/>
        </authorList>
    </citation>
    <scope>NUCLEOTIDE SEQUENCE [LARGE SCALE GENOMIC DNA]</scope>
    <source>
        <strain evidence="3 4">KUDC1714</strain>
    </source>
</reference>
<evidence type="ECO:0000259" key="1">
    <source>
        <dbReference type="Pfam" id="PF01844"/>
    </source>
</evidence>
<dbReference type="InterPro" id="IPR003615">
    <property type="entry name" value="HNH_nuc"/>
</dbReference>
<dbReference type="InterPro" id="IPR002711">
    <property type="entry name" value="HNH"/>
</dbReference>
<keyword evidence="4" id="KW-1185">Reference proteome</keyword>
<dbReference type="CDD" id="cd00085">
    <property type="entry name" value="HNHc"/>
    <property type="match status" value="1"/>
</dbReference>
<feature type="domain" description="HNH" evidence="1">
    <location>
        <begin position="177"/>
        <end position="226"/>
    </location>
</feature>
<dbReference type="Pfam" id="PF26348">
    <property type="entry name" value="SRA_ScoMcrA"/>
    <property type="match status" value="1"/>
</dbReference>
<name>A0ABX6SGN2_9BACI</name>
<feature type="domain" description="ScoMcrA-like SRA" evidence="2">
    <location>
        <begin position="7"/>
        <end position="110"/>
    </location>
</feature>
<keyword evidence="3" id="KW-0255">Endonuclease</keyword>
<dbReference type="Pfam" id="PF01844">
    <property type="entry name" value="HNH"/>
    <property type="match status" value="1"/>
</dbReference>
<dbReference type="Gene3D" id="1.10.30.50">
    <property type="match status" value="1"/>
</dbReference>
<dbReference type="Proteomes" id="UP000515490">
    <property type="component" value="Chromosome"/>
</dbReference>
<evidence type="ECO:0000313" key="4">
    <source>
        <dbReference type="Proteomes" id="UP000515490"/>
    </source>
</evidence>